<feature type="chain" id="PRO_5038560681" evidence="1">
    <location>
        <begin position="28"/>
        <end position="446"/>
    </location>
</feature>
<name>A0A9D7LPR5_9RHOO</name>
<comment type="caution">
    <text evidence="2">The sequence shown here is derived from an EMBL/GenBank/DDBJ whole genome shotgun (WGS) entry which is preliminary data.</text>
</comment>
<dbReference type="Pfam" id="PF07044">
    <property type="entry name" value="DUF1329"/>
    <property type="match status" value="1"/>
</dbReference>
<protein>
    <submittedName>
        <fullName evidence="2">DUF1329 domain-containing protein</fullName>
    </submittedName>
</protein>
<evidence type="ECO:0000313" key="3">
    <source>
        <dbReference type="Proteomes" id="UP000808146"/>
    </source>
</evidence>
<feature type="signal peptide" evidence="1">
    <location>
        <begin position="1"/>
        <end position="27"/>
    </location>
</feature>
<accession>A0A9D7LPR5</accession>
<dbReference type="Proteomes" id="UP000808146">
    <property type="component" value="Unassembled WGS sequence"/>
</dbReference>
<dbReference type="EMBL" id="JADKBR010000021">
    <property type="protein sequence ID" value="MBK8892001.1"/>
    <property type="molecule type" value="Genomic_DNA"/>
</dbReference>
<gene>
    <name evidence="2" type="ORF">IPN75_17285</name>
</gene>
<dbReference type="CDD" id="cd16329">
    <property type="entry name" value="LolA_like"/>
    <property type="match status" value="1"/>
</dbReference>
<organism evidence="2 3">
    <name type="scientific">Candidatus Dechloromonas phosphorivorans</name>
    <dbReference type="NCBI Taxonomy" id="2899244"/>
    <lineage>
        <taxon>Bacteria</taxon>
        <taxon>Pseudomonadati</taxon>
        <taxon>Pseudomonadota</taxon>
        <taxon>Betaproteobacteria</taxon>
        <taxon>Rhodocyclales</taxon>
        <taxon>Azonexaceae</taxon>
        <taxon>Dechloromonas</taxon>
    </lineage>
</organism>
<evidence type="ECO:0000256" key="1">
    <source>
        <dbReference type="SAM" id="SignalP"/>
    </source>
</evidence>
<evidence type="ECO:0000313" key="2">
    <source>
        <dbReference type="EMBL" id="MBK8892001.1"/>
    </source>
</evidence>
<sequence>MNRRFLEVVMKVSVVCLLGAEALVAVAAGRLGQELTPVGAERAGNVAGTIPAWTGGLREPPAGWRPEMGYIDPFPEDSPLFTITRENWSNYRDQLMPGLVALLQKADGFQMPVYRVRRTAAYPDAVMSEAEKQAGRAEIDGSSVVLPVYNPVPFPVPRSGLEAIWNHLLRYVGGGVERTTLAFPVRASGDYYRIGFHSRRIYESNMDKKTDNRLFVAMGAYTEPPTLLGTMFLVHEPLNQLKERRNAWVYNAGLRRVRRAPDLGYDGITDGSEGMFTADQIDAYNGSPDRFEWVLHGKRELYIPYNCYRIGQKLQRDEDIIHRGSVNSRLMRYELHRVWVVEAKLKSGQSHVYGRRVFYLDEDSWSVVAEESYSTRGDLWRVALHGLIQYYDAPLPWYRLSIFHDLTAGSYFVGGLDHGVQTPIRFNIRGQVTDFQADALRRAGTR</sequence>
<dbReference type="Gene3D" id="2.50.20.10">
    <property type="entry name" value="Lipoprotein localisation LolA/LolB/LppX"/>
    <property type="match status" value="1"/>
</dbReference>
<dbReference type="AlphaFoldDB" id="A0A9D7LPR5"/>
<proteinExistence type="predicted"/>
<keyword evidence="1" id="KW-0732">Signal</keyword>
<reference evidence="2" key="1">
    <citation type="submission" date="2020-10" db="EMBL/GenBank/DDBJ databases">
        <title>Connecting structure to function with the recovery of over 1000 high-quality activated sludge metagenome-assembled genomes encoding full-length rRNA genes using long-read sequencing.</title>
        <authorList>
            <person name="Singleton C.M."/>
            <person name="Petriglieri F."/>
            <person name="Kristensen J.M."/>
            <person name="Kirkegaard R.H."/>
            <person name="Michaelsen T.Y."/>
            <person name="Andersen M.H."/>
            <person name="Karst S.M."/>
            <person name="Dueholm M.S."/>
            <person name="Nielsen P.H."/>
            <person name="Albertsen M."/>
        </authorList>
    </citation>
    <scope>NUCLEOTIDE SEQUENCE</scope>
    <source>
        <strain evidence="2">OdNE_18-Q3-R46-58_BAT3C.305</strain>
    </source>
</reference>
<dbReference type="InterPro" id="IPR010752">
    <property type="entry name" value="DUF1329"/>
</dbReference>